<sequence length="49" mass="5152">MGGSGLLGLDGVLGSLSSLGCSMQWFWGGRVCVRWVSITWPSMAVFDSG</sequence>
<protein>
    <submittedName>
        <fullName evidence="1">Uncharacterized protein</fullName>
    </submittedName>
</protein>
<accession>A0A835CD38</accession>
<evidence type="ECO:0000313" key="1">
    <source>
        <dbReference type="EMBL" id="KAF7836490.1"/>
    </source>
</evidence>
<name>A0A835CD38_9FABA</name>
<organism evidence="1 2">
    <name type="scientific">Senna tora</name>
    <dbReference type="NCBI Taxonomy" id="362788"/>
    <lineage>
        <taxon>Eukaryota</taxon>
        <taxon>Viridiplantae</taxon>
        <taxon>Streptophyta</taxon>
        <taxon>Embryophyta</taxon>
        <taxon>Tracheophyta</taxon>
        <taxon>Spermatophyta</taxon>
        <taxon>Magnoliopsida</taxon>
        <taxon>eudicotyledons</taxon>
        <taxon>Gunneridae</taxon>
        <taxon>Pentapetalae</taxon>
        <taxon>rosids</taxon>
        <taxon>fabids</taxon>
        <taxon>Fabales</taxon>
        <taxon>Fabaceae</taxon>
        <taxon>Caesalpinioideae</taxon>
        <taxon>Cassia clade</taxon>
        <taxon>Senna</taxon>
    </lineage>
</organism>
<proteinExistence type="predicted"/>
<gene>
    <name evidence="1" type="ORF">G2W53_011349</name>
</gene>
<evidence type="ECO:0000313" key="2">
    <source>
        <dbReference type="Proteomes" id="UP000634136"/>
    </source>
</evidence>
<dbReference type="EMBL" id="JAAIUW010000004">
    <property type="protein sequence ID" value="KAF7836490.1"/>
    <property type="molecule type" value="Genomic_DNA"/>
</dbReference>
<keyword evidence="2" id="KW-1185">Reference proteome</keyword>
<comment type="caution">
    <text evidence="1">The sequence shown here is derived from an EMBL/GenBank/DDBJ whole genome shotgun (WGS) entry which is preliminary data.</text>
</comment>
<reference evidence="1" key="1">
    <citation type="submission" date="2020-09" db="EMBL/GenBank/DDBJ databases">
        <title>Genome-Enabled Discovery of Anthraquinone Biosynthesis in Senna tora.</title>
        <authorList>
            <person name="Kang S.-H."/>
            <person name="Pandey R.P."/>
            <person name="Lee C.-M."/>
            <person name="Sim J.-S."/>
            <person name="Jeong J.-T."/>
            <person name="Choi B.-S."/>
            <person name="Jung M."/>
            <person name="Ginzburg D."/>
            <person name="Zhao K."/>
            <person name="Won S.Y."/>
            <person name="Oh T.-J."/>
            <person name="Yu Y."/>
            <person name="Kim N.-H."/>
            <person name="Lee O.R."/>
            <person name="Lee T.-H."/>
            <person name="Bashyal P."/>
            <person name="Kim T.-S."/>
            <person name="Lee W.-H."/>
            <person name="Kawkins C."/>
            <person name="Kim C.-K."/>
            <person name="Kim J.S."/>
            <person name="Ahn B.O."/>
            <person name="Rhee S.Y."/>
            <person name="Sohng J.K."/>
        </authorList>
    </citation>
    <scope>NUCLEOTIDE SEQUENCE</scope>
    <source>
        <tissue evidence="1">Leaf</tissue>
    </source>
</reference>
<dbReference type="Proteomes" id="UP000634136">
    <property type="component" value="Unassembled WGS sequence"/>
</dbReference>
<dbReference type="AlphaFoldDB" id="A0A835CD38"/>